<feature type="transmembrane region" description="Helical" evidence="1">
    <location>
        <begin position="120"/>
        <end position="143"/>
    </location>
</feature>
<organism evidence="2">
    <name type="scientific">marine sediment metagenome</name>
    <dbReference type="NCBI Taxonomy" id="412755"/>
    <lineage>
        <taxon>unclassified sequences</taxon>
        <taxon>metagenomes</taxon>
        <taxon>ecological metagenomes</taxon>
    </lineage>
</organism>
<keyword evidence="1" id="KW-0812">Transmembrane</keyword>
<dbReference type="AlphaFoldDB" id="X1BQ66"/>
<dbReference type="EMBL" id="BART01018127">
    <property type="protein sequence ID" value="GAG86253.1"/>
    <property type="molecule type" value="Genomic_DNA"/>
</dbReference>
<evidence type="ECO:0000256" key="1">
    <source>
        <dbReference type="SAM" id="Phobius"/>
    </source>
</evidence>
<protein>
    <submittedName>
        <fullName evidence="2">Uncharacterized protein</fullName>
    </submittedName>
</protein>
<keyword evidence="1" id="KW-0472">Membrane</keyword>
<proteinExistence type="predicted"/>
<comment type="caution">
    <text evidence="2">The sequence shown here is derived from an EMBL/GenBank/DDBJ whole genome shotgun (WGS) entry which is preliminary data.</text>
</comment>
<feature type="transmembrane region" description="Helical" evidence="1">
    <location>
        <begin position="17"/>
        <end position="38"/>
    </location>
</feature>
<sequence length="152" mass="17933">MFASEPDVKFSHLLKNYIMTFISTVTYAVICLLFYSSYENAQCTESGIKIQNWVIVCGIVYCFIPLIHFSVFGIKKKIFAFIYFFYSFILYLPFNIIWSVLGSVMLFENSYNCLIYAKNIWILSLTILIFQWITIFSILWELYDKCKTIDLS</sequence>
<reference evidence="2" key="1">
    <citation type="journal article" date="2014" name="Front. Microbiol.">
        <title>High frequency of phylogenetically diverse reductive dehalogenase-homologous genes in deep subseafloor sedimentary metagenomes.</title>
        <authorList>
            <person name="Kawai M."/>
            <person name="Futagami T."/>
            <person name="Toyoda A."/>
            <person name="Takaki Y."/>
            <person name="Nishi S."/>
            <person name="Hori S."/>
            <person name="Arai W."/>
            <person name="Tsubouchi T."/>
            <person name="Morono Y."/>
            <person name="Uchiyama I."/>
            <person name="Ito T."/>
            <person name="Fujiyama A."/>
            <person name="Inagaki F."/>
            <person name="Takami H."/>
        </authorList>
    </citation>
    <scope>NUCLEOTIDE SEQUENCE</scope>
    <source>
        <strain evidence="2">Expedition CK06-06</strain>
    </source>
</reference>
<keyword evidence="1" id="KW-1133">Transmembrane helix</keyword>
<feature type="transmembrane region" description="Helical" evidence="1">
    <location>
        <begin position="50"/>
        <end position="71"/>
    </location>
</feature>
<accession>X1BQ66</accession>
<feature type="transmembrane region" description="Helical" evidence="1">
    <location>
        <begin position="78"/>
        <end position="100"/>
    </location>
</feature>
<evidence type="ECO:0000313" key="2">
    <source>
        <dbReference type="EMBL" id="GAG86253.1"/>
    </source>
</evidence>
<gene>
    <name evidence="2" type="ORF">S01H4_34275</name>
</gene>
<name>X1BQ66_9ZZZZ</name>